<dbReference type="EMBL" id="CT868507">
    <property type="protein sequence ID" value="CAK84367.1"/>
    <property type="molecule type" value="Genomic_DNA"/>
</dbReference>
<reference evidence="1 2" key="1">
    <citation type="journal article" date="2006" name="Nature">
        <title>Global trends of whole-genome duplications revealed by the ciliate Paramecium tetraurelia.</title>
        <authorList>
            <consortium name="Genoscope"/>
            <person name="Aury J.-M."/>
            <person name="Jaillon O."/>
            <person name="Duret L."/>
            <person name="Noel B."/>
            <person name="Jubin C."/>
            <person name="Porcel B.M."/>
            <person name="Segurens B."/>
            <person name="Daubin V."/>
            <person name="Anthouard V."/>
            <person name="Aiach N."/>
            <person name="Arnaiz O."/>
            <person name="Billaut A."/>
            <person name="Beisson J."/>
            <person name="Blanc I."/>
            <person name="Bouhouche K."/>
            <person name="Camara F."/>
            <person name="Duharcourt S."/>
            <person name="Guigo R."/>
            <person name="Gogendeau D."/>
            <person name="Katinka M."/>
            <person name="Keller A.-M."/>
            <person name="Kissmehl R."/>
            <person name="Klotz C."/>
            <person name="Koll F."/>
            <person name="Le Moue A."/>
            <person name="Lepere C."/>
            <person name="Malinsky S."/>
            <person name="Nowacki M."/>
            <person name="Nowak J.K."/>
            <person name="Plattner H."/>
            <person name="Poulain J."/>
            <person name="Ruiz F."/>
            <person name="Serrano V."/>
            <person name="Zagulski M."/>
            <person name="Dessen P."/>
            <person name="Betermier M."/>
            <person name="Weissenbach J."/>
            <person name="Scarpelli C."/>
            <person name="Schachter V."/>
            <person name="Sperling L."/>
            <person name="Meyer E."/>
            <person name="Cohen J."/>
            <person name="Wincker P."/>
        </authorList>
    </citation>
    <scope>NUCLEOTIDE SEQUENCE [LARGE SCALE GENOMIC DNA]</scope>
    <source>
        <strain evidence="1 2">Stock d4-2</strain>
    </source>
</reference>
<dbReference type="Proteomes" id="UP000000600">
    <property type="component" value="Unassembled WGS sequence"/>
</dbReference>
<keyword evidence="2" id="KW-1185">Reference proteome</keyword>
<dbReference type="RefSeq" id="XP_001451764.1">
    <property type="nucleotide sequence ID" value="XM_001451727.1"/>
</dbReference>
<accession>A0DMV0</accession>
<dbReference type="InParanoid" id="A0DMV0"/>
<sequence length="209" mass="24629">MGNIIENEQFKTNLQQLLQNKKFKRTLKVIYKEKQGQLLGVQSCEIIDHFHTIRQRLDSGHRTLWDSFEHNCKIILDLEDRKRWFHQCKICSTKMEQEKGGLYCINCKQNTEYKLAFCLRAKIIDANSQDSYDAIMFEEASQYLSLNGKKISVKTFSNLNLNSQNTILEDANQQKSDIIHLLQLQHISKTDDFKIKKIMPQKTERQSQK</sequence>
<proteinExistence type="predicted"/>
<dbReference type="OMA" id="NCKQNTE"/>
<gene>
    <name evidence="1" type="ORF">GSPATT00018571001</name>
</gene>
<dbReference type="AlphaFoldDB" id="A0DMV0"/>
<organism evidence="1 2">
    <name type="scientific">Paramecium tetraurelia</name>
    <dbReference type="NCBI Taxonomy" id="5888"/>
    <lineage>
        <taxon>Eukaryota</taxon>
        <taxon>Sar</taxon>
        <taxon>Alveolata</taxon>
        <taxon>Ciliophora</taxon>
        <taxon>Intramacronucleata</taxon>
        <taxon>Oligohymenophorea</taxon>
        <taxon>Peniculida</taxon>
        <taxon>Parameciidae</taxon>
        <taxon>Paramecium</taxon>
    </lineage>
</organism>
<dbReference type="OrthoDB" id="300887at2759"/>
<evidence type="ECO:0000313" key="2">
    <source>
        <dbReference type="Proteomes" id="UP000000600"/>
    </source>
</evidence>
<evidence type="ECO:0008006" key="3">
    <source>
        <dbReference type="Google" id="ProtNLM"/>
    </source>
</evidence>
<protein>
    <recommendedName>
        <fullName evidence="3">Replication factor A C-terminal domain-containing protein</fullName>
    </recommendedName>
</protein>
<evidence type="ECO:0000313" key="1">
    <source>
        <dbReference type="EMBL" id="CAK84367.1"/>
    </source>
</evidence>
<dbReference type="GeneID" id="5037549"/>
<name>A0DMV0_PARTE</name>
<dbReference type="HOGENOM" id="CLU_1380477_0_0_1"/>
<dbReference type="KEGG" id="ptm:GSPATT00018571001"/>